<sequence length="194" mass="21419">MAKKERIIIGISGASGIVYGIRLLEILRQLSVETHLIVTKAAQQTRHYETTYTASDIEQLASHYYNINDVAACLASGSYKTLGMIIAPCSMRTLADIASGCTSNLLTRAADVILKERRKLVLMARETPLHLGHLRNMVSVTEMGAIIAPPVPAFYSKPATLDDVVNHTVGRILDLFDFDLDLVRRWGDNLHKAD</sequence>
<comment type="catalytic activity">
    <reaction evidence="5 7">
        <text>dimethylallyl phosphate + FMNH2 = prenylated FMNH2 + phosphate</text>
        <dbReference type="Rhea" id="RHEA:37743"/>
        <dbReference type="ChEBI" id="CHEBI:43474"/>
        <dbReference type="ChEBI" id="CHEBI:57618"/>
        <dbReference type="ChEBI" id="CHEBI:87467"/>
        <dbReference type="ChEBI" id="CHEBI:88052"/>
        <dbReference type="EC" id="2.5.1.129"/>
    </reaction>
</comment>
<evidence type="ECO:0000313" key="11">
    <source>
        <dbReference type="Proteomes" id="UP000054608"/>
    </source>
</evidence>
<evidence type="ECO:0000256" key="2">
    <source>
        <dbReference type="ARBA" id="ARBA00022630"/>
    </source>
</evidence>
<feature type="binding site" evidence="7">
    <location>
        <position position="125"/>
    </location>
    <ligand>
        <name>FMN</name>
        <dbReference type="ChEBI" id="CHEBI:58210"/>
    </ligand>
</feature>
<accession>A0A0W0XQ25</accession>
<dbReference type="FunFam" id="3.40.50.1950:FF:000001">
    <property type="entry name" value="Flavin prenyltransferase UbiX"/>
    <property type="match status" value="1"/>
</dbReference>
<keyword evidence="1 7" id="KW-0637">Prenyltransferase</keyword>
<keyword evidence="8" id="KW-1133">Transmembrane helix</keyword>
<dbReference type="PANTHER" id="PTHR43374:SF1">
    <property type="entry name" value="FLAVIN PRENYLTRANSFERASE PAD1, MITOCHONDRIAL"/>
    <property type="match status" value="1"/>
</dbReference>
<name>A0A0W0XQ25_9GAMM</name>
<dbReference type="AlphaFoldDB" id="A0A0W0XQ25"/>
<dbReference type="PATRIC" id="fig|458.5.peg.1794"/>
<protein>
    <recommendedName>
        <fullName evidence="7">Flavin prenyltransferase UbiX</fullName>
        <ecNumber evidence="7">2.5.1.129</ecNumber>
    </recommendedName>
</protein>
<dbReference type="NCBIfam" id="NF004685">
    <property type="entry name" value="PRK06029.1"/>
    <property type="match status" value="1"/>
</dbReference>
<dbReference type="SUPFAM" id="SSF52507">
    <property type="entry name" value="Homo-oligomeric flavin-containing Cys decarboxylases, HFCD"/>
    <property type="match status" value="1"/>
</dbReference>
<gene>
    <name evidence="7 10" type="primary">ubiX</name>
    <name evidence="10" type="ORF">Lrub_1719</name>
</gene>
<feature type="binding site" evidence="7">
    <location>
        <begin position="13"/>
        <end position="15"/>
    </location>
    <ligand>
        <name>FMN</name>
        <dbReference type="ChEBI" id="CHEBI:58210"/>
    </ligand>
</feature>
<feature type="binding site" evidence="7">
    <location>
        <position position="155"/>
    </location>
    <ligand>
        <name>dimethylallyl phosphate</name>
        <dbReference type="ChEBI" id="CHEBI:88052"/>
    </ligand>
</feature>
<evidence type="ECO:0000259" key="9">
    <source>
        <dbReference type="Pfam" id="PF02441"/>
    </source>
</evidence>
<keyword evidence="10" id="KW-0456">Lyase</keyword>
<dbReference type="NCBIfam" id="TIGR00421">
    <property type="entry name" value="ubiX_pad"/>
    <property type="match status" value="1"/>
</dbReference>
<keyword evidence="8" id="KW-0472">Membrane</keyword>
<evidence type="ECO:0000256" key="6">
    <source>
        <dbReference type="ARBA" id="ARBA00060793"/>
    </source>
</evidence>
<comment type="caution">
    <text evidence="10">The sequence shown here is derived from an EMBL/GenBank/DDBJ whole genome shotgun (WGS) entry which is preliminary data.</text>
</comment>
<dbReference type="GO" id="GO:0106141">
    <property type="term" value="F:flavin prenyltransferase activity"/>
    <property type="evidence" value="ECO:0007669"/>
    <property type="project" value="UniProtKB-EC"/>
</dbReference>
<organism evidence="10 11">
    <name type="scientific">Legionella rubrilucens</name>
    <dbReference type="NCBI Taxonomy" id="458"/>
    <lineage>
        <taxon>Bacteria</taxon>
        <taxon>Pseudomonadati</taxon>
        <taxon>Pseudomonadota</taxon>
        <taxon>Gammaproteobacteria</taxon>
        <taxon>Legionellales</taxon>
        <taxon>Legionellaceae</taxon>
        <taxon>Legionella</taxon>
    </lineage>
</organism>
<dbReference type="InterPro" id="IPR003382">
    <property type="entry name" value="Flavoprotein"/>
</dbReference>
<evidence type="ECO:0000256" key="8">
    <source>
        <dbReference type="SAM" id="Phobius"/>
    </source>
</evidence>
<feature type="binding site" evidence="7">
    <location>
        <position position="39"/>
    </location>
    <ligand>
        <name>FMN</name>
        <dbReference type="ChEBI" id="CHEBI:58210"/>
    </ligand>
</feature>
<dbReference type="PANTHER" id="PTHR43374">
    <property type="entry name" value="FLAVIN PRENYLTRANSFERASE"/>
    <property type="match status" value="1"/>
</dbReference>
<keyword evidence="11" id="KW-1185">Reference proteome</keyword>
<dbReference type="EC" id="2.5.1.129" evidence="7"/>
<dbReference type="HAMAP" id="MF_01984">
    <property type="entry name" value="ubiX_pad"/>
    <property type="match status" value="1"/>
</dbReference>
<evidence type="ECO:0000256" key="4">
    <source>
        <dbReference type="ARBA" id="ARBA00022679"/>
    </source>
</evidence>
<dbReference type="RefSeq" id="WP_058532264.1">
    <property type="nucleotide sequence ID" value="NZ_CAAAIN010000005.1"/>
</dbReference>
<evidence type="ECO:0000256" key="7">
    <source>
        <dbReference type="HAMAP-Rule" id="MF_01984"/>
    </source>
</evidence>
<dbReference type="STRING" id="458.Lrub_1719"/>
<keyword evidence="2 7" id="KW-0285">Flavoprotein</keyword>
<evidence type="ECO:0000256" key="5">
    <source>
        <dbReference type="ARBA" id="ARBA00050612"/>
    </source>
</evidence>
<dbReference type="Gene3D" id="3.40.50.1950">
    <property type="entry name" value="Flavin prenyltransferase-like"/>
    <property type="match status" value="1"/>
</dbReference>
<dbReference type="InterPro" id="IPR036551">
    <property type="entry name" value="Flavin_trans-like"/>
</dbReference>
<evidence type="ECO:0000256" key="1">
    <source>
        <dbReference type="ARBA" id="ARBA00022602"/>
    </source>
</evidence>
<proteinExistence type="inferred from homology"/>
<evidence type="ECO:0000256" key="3">
    <source>
        <dbReference type="ARBA" id="ARBA00022643"/>
    </source>
</evidence>
<comment type="caution">
    <text evidence="7">Lacks conserved residue(s) required for the propagation of feature annotation.</text>
</comment>
<evidence type="ECO:0000313" key="10">
    <source>
        <dbReference type="EMBL" id="KTD46797.1"/>
    </source>
</evidence>
<comment type="function">
    <text evidence="7">Flavin prenyltransferase that catalyzes the synthesis of the prenylated FMN cofactor (prenyl-FMN) for 4-hydroxy-3-polyprenylbenzoic acid decarboxylase UbiD. The prenyltransferase is metal-independent and links a dimethylallyl moiety from dimethylallyl monophosphate (DMAP) to the flavin N5 and C6 atoms of FMN.</text>
</comment>
<keyword evidence="8" id="KW-0812">Transmembrane</keyword>
<dbReference type="Pfam" id="PF02441">
    <property type="entry name" value="Flavoprotein"/>
    <property type="match status" value="1"/>
</dbReference>
<feature type="transmembrane region" description="Helical" evidence="8">
    <location>
        <begin position="7"/>
        <end position="24"/>
    </location>
</feature>
<keyword evidence="3 7" id="KW-0288">FMN</keyword>
<dbReference type="Proteomes" id="UP000054608">
    <property type="component" value="Unassembled WGS sequence"/>
</dbReference>
<reference evidence="10 11" key="1">
    <citation type="submission" date="2015-11" db="EMBL/GenBank/DDBJ databases">
        <title>Genomic analysis of 38 Legionella species identifies large and diverse effector repertoires.</title>
        <authorList>
            <person name="Burstein D."/>
            <person name="Amaro F."/>
            <person name="Zusman T."/>
            <person name="Lifshitz Z."/>
            <person name="Cohen O."/>
            <person name="Gilbert J.A."/>
            <person name="Pupko T."/>
            <person name="Shuman H.A."/>
            <person name="Segal G."/>
        </authorList>
    </citation>
    <scope>NUCLEOTIDE SEQUENCE [LARGE SCALE GENOMIC DNA]</scope>
    <source>
        <strain evidence="10 11">WA-270A-C2</strain>
    </source>
</reference>
<feature type="binding site" evidence="7">
    <location>
        <position position="171"/>
    </location>
    <ligand>
        <name>dimethylallyl phosphate</name>
        <dbReference type="ChEBI" id="CHEBI:88052"/>
    </ligand>
</feature>
<keyword evidence="4 7" id="KW-0808">Transferase</keyword>
<feature type="domain" description="Flavoprotein" evidence="9">
    <location>
        <begin position="6"/>
        <end position="175"/>
    </location>
</feature>
<dbReference type="GO" id="GO:0016831">
    <property type="term" value="F:carboxy-lyase activity"/>
    <property type="evidence" value="ECO:0007669"/>
    <property type="project" value="TreeGrafter"/>
</dbReference>
<dbReference type="InterPro" id="IPR004507">
    <property type="entry name" value="UbiX-like"/>
</dbReference>
<feature type="binding site" evidence="7">
    <location>
        <begin position="90"/>
        <end position="93"/>
    </location>
    <ligand>
        <name>FMN</name>
        <dbReference type="ChEBI" id="CHEBI:58210"/>
    </ligand>
</feature>
<dbReference type="EMBL" id="LNYT01000020">
    <property type="protein sequence ID" value="KTD46797.1"/>
    <property type="molecule type" value="Genomic_DNA"/>
</dbReference>
<dbReference type="OrthoDB" id="9781577at2"/>
<comment type="similarity">
    <text evidence="6 7">Belongs to the UbiX/PAD1 family.</text>
</comment>